<dbReference type="AlphaFoldDB" id="A0A422NIZ0"/>
<accession>A0A422NIZ0</accession>
<organism evidence="1 2">
    <name type="scientific">Trypanosoma rangeli</name>
    <dbReference type="NCBI Taxonomy" id="5698"/>
    <lineage>
        <taxon>Eukaryota</taxon>
        <taxon>Discoba</taxon>
        <taxon>Euglenozoa</taxon>
        <taxon>Kinetoplastea</taxon>
        <taxon>Metakinetoplastina</taxon>
        <taxon>Trypanosomatida</taxon>
        <taxon>Trypanosomatidae</taxon>
        <taxon>Trypanosoma</taxon>
        <taxon>Herpetosoma</taxon>
    </lineage>
</organism>
<dbReference type="Proteomes" id="UP000283634">
    <property type="component" value="Unassembled WGS sequence"/>
</dbReference>
<proteinExistence type="predicted"/>
<evidence type="ECO:0000313" key="1">
    <source>
        <dbReference type="EMBL" id="RNF05440.1"/>
    </source>
</evidence>
<dbReference type="GeneID" id="40328473"/>
<dbReference type="EMBL" id="MKGL01000134">
    <property type="protein sequence ID" value="RNF05440.1"/>
    <property type="molecule type" value="Genomic_DNA"/>
</dbReference>
<sequence>MLQQAVSYVISALAKVGDIDASNVETSLVRRTLRIRDMVLRQDTVNAFLPFPIQSGRVNDLRVELPWPTSNEPLLIFSEGITITLKGDVPKFNTNEMNKEEIRSGITEESIFGAMEAPSVVANLFEG</sequence>
<gene>
    <name evidence="1" type="ORF">TraAM80_04540</name>
</gene>
<dbReference type="RefSeq" id="XP_029238686.1">
    <property type="nucleotide sequence ID" value="XM_029381464.1"/>
</dbReference>
<evidence type="ECO:0000313" key="2">
    <source>
        <dbReference type="Proteomes" id="UP000283634"/>
    </source>
</evidence>
<keyword evidence="2" id="KW-1185">Reference proteome</keyword>
<protein>
    <submittedName>
        <fullName evidence="1">Uncharacterized protein</fullName>
    </submittedName>
</protein>
<dbReference type="OrthoDB" id="271287at2759"/>
<name>A0A422NIZ0_TRYRA</name>
<comment type="caution">
    <text evidence="1">The sequence shown here is derived from an EMBL/GenBank/DDBJ whole genome shotgun (WGS) entry which is preliminary data.</text>
</comment>
<reference evidence="1 2" key="1">
    <citation type="journal article" date="2018" name="BMC Genomics">
        <title>Genomic comparison of Trypanosoma conorhini and Trypanosoma rangeli to Trypanosoma cruzi strains of high and low virulence.</title>
        <authorList>
            <person name="Bradwell K.R."/>
            <person name="Koparde V.N."/>
            <person name="Matveyev A.V."/>
            <person name="Serrano M.G."/>
            <person name="Alves J.M."/>
            <person name="Parikh H."/>
            <person name="Huang B."/>
            <person name="Lee V."/>
            <person name="Espinosa-Alvarez O."/>
            <person name="Ortiz P.A."/>
            <person name="Costa-Martins A.G."/>
            <person name="Teixeira M.M."/>
            <person name="Buck G.A."/>
        </authorList>
    </citation>
    <scope>NUCLEOTIDE SEQUENCE [LARGE SCALE GENOMIC DNA]</scope>
    <source>
        <strain evidence="1 2">AM80</strain>
    </source>
</reference>